<proteinExistence type="predicted"/>
<gene>
    <name evidence="2" type="ORF">EVEC_LOCUS2572</name>
</gene>
<dbReference type="WBParaSite" id="EVEC_0000286401-mRNA-1">
    <property type="protein sequence ID" value="EVEC_0000286401-mRNA-1"/>
    <property type="gene ID" value="EVEC_0000286401"/>
</dbReference>
<reference evidence="4" key="1">
    <citation type="submission" date="2017-02" db="UniProtKB">
        <authorList>
            <consortium name="WormBaseParasite"/>
        </authorList>
    </citation>
    <scope>IDENTIFICATION</scope>
</reference>
<sequence>MKRGGGREDLVFLNIYYVHEPHALVSLKTFSFNLQRDAQRRCADSVNVVGDGRQLNDALLHPIFPFPASNQLIVHSALDWTGRNGTRRDGEWSRGDGVGEWSNVAMGKQQ</sequence>
<accession>A0A0N4UZ29</accession>
<dbReference type="AlphaFoldDB" id="A0A0N4UZ29"/>
<evidence type="ECO:0000313" key="4">
    <source>
        <dbReference type="WBParaSite" id="EVEC_0000286401-mRNA-1"/>
    </source>
</evidence>
<dbReference type="EMBL" id="UXUI01007406">
    <property type="protein sequence ID" value="VDD87429.1"/>
    <property type="molecule type" value="Genomic_DNA"/>
</dbReference>
<name>A0A0N4UZ29_ENTVE</name>
<reference evidence="2 3" key="2">
    <citation type="submission" date="2018-10" db="EMBL/GenBank/DDBJ databases">
        <authorList>
            <consortium name="Pathogen Informatics"/>
        </authorList>
    </citation>
    <scope>NUCLEOTIDE SEQUENCE [LARGE SCALE GENOMIC DNA]</scope>
</reference>
<evidence type="ECO:0000313" key="2">
    <source>
        <dbReference type="EMBL" id="VDD87429.1"/>
    </source>
</evidence>
<protein>
    <submittedName>
        <fullName evidence="2 4">Uncharacterized protein</fullName>
    </submittedName>
</protein>
<feature type="region of interest" description="Disordered" evidence="1">
    <location>
        <begin position="85"/>
        <end position="110"/>
    </location>
</feature>
<evidence type="ECO:0000256" key="1">
    <source>
        <dbReference type="SAM" id="MobiDB-lite"/>
    </source>
</evidence>
<organism evidence="4">
    <name type="scientific">Enterobius vermicularis</name>
    <name type="common">Human pinworm</name>
    <dbReference type="NCBI Taxonomy" id="51028"/>
    <lineage>
        <taxon>Eukaryota</taxon>
        <taxon>Metazoa</taxon>
        <taxon>Ecdysozoa</taxon>
        <taxon>Nematoda</taxon>
        <taxon>Chromadorea</taxon>
        <taxon>Rhabditida</taxon>
        <taxon>Spirurina</taxon>
        <taxon>Oxyuridomorpha</taxon>
        <taxon>Oxyuroidea</taxon>
        <taxon>Oxyuridae</taxon>
        <taxon>Enterobius</taxon>
    </lineage>
</organism>
<keyword evidence="3" id="KW-1185">Reference proteome</keyword>
<evidence type="ECO:0000313" key="3">
    <source>
        <dbReference type="Proteomes" id="UP000274131"/>
    </source>
</evidence>
<dbReference type="Proteomes" id="UP000274131">
    <property type="component" value="Unassembled WGS sequence"/>
</dbReference>